<evidence type="ECO:0000256" key="5">
    <source>
        <dbReference type="ARBA" id="ARBA00022840"/>
    </source>
</evidence>
<dbReference type="InterPro" id="IPR003593">
    <property type="entry name" value="AAA+_ATPase"/>
</dbReference>
<proteinExistence type="inferred from homology"/>
<feature type="domain" description="ABC transporter" evidence="6">
    <location>
        <begin position="2"/>
        <end position="247"/>
    </location>
</feature>
<dbReference type="GO" id="GO:0016887">
    <property type="term" value="F:ATP hydrolysis activity"/>
    <property type="evidence" value="ECO:0007669"/>
    <property type="project" value="InterPro"/>
</dbReference>
<evidence type="ECO:0000256" key="4">
    <source>
        <dbReference type="ARBA" id="ARBA00022741"/>
    </source>
</evidence>
<reference evidence="7" key="1">
    <citation type="submission" date="2010-02" db="EMBL/GenBank/DDBJ databases">
        <authorList>
            <person name="Genoscope - CEA"/>
        </authorList>
    </citation>
    <scope>NUCLEOTIDE SEQUENCE</scope>
    <source>
        <plasmid evidence="7">VIBNI_pA</plasmid>
    </source>
</reference>
<evidence type="ECO:0000313" key="7">
    <source>
        <dbReference type="EMBL" id="CBJ93127.1"/>
    </source>
</evidence>
<evidence type="ECO:0000256" key="3">
    <source>
        <dbReference type="ARBA" id="ARBA00022458"/>
    </source>
</evidence>
<sequence length="313" mass="35219">MIEVSNLRKEYTIKNKIGVFRRRKEKFCAVENISLNISEGQIVGLLGVNGAGKTTTIRMLSGLLKPTSGQYIFDGIDAVESYEKIKSKINVISGGERNLYWRISVKENLIYFGSLYGLKGKILTNTVEKLIDYVGLTSKRDVPVENLSKGMKQRLQFARGLINDPKYIFLDEPTLGLDVTVANQLRDDIKSLVKERKKGVLLTTHYMHEAEHLCDYIYIVDKGKIIMEDSIDSIKKIMKSQEKILIEVDNIKDISNAFYNNSEFNLIGSTIVTSVKLAEQVIKVAADKGNKILSYSSKPFSLEDFVIEATSNA</sequence>
<keyword evidence="2" id="KW-0813">Transport</keyword>
<dbReference type="InterPro" id="IPR027417">
    <property type="entry name" value="P-loop_NTPase"/>
</dbReference>
<dbReference type="PANTHER" id="PTHR42711:SF5">
    <property type="entry name" value="ABC TRANSPORTER ATP-BINDING PROTEIN NATA"/>
    <property type="match status" value="1"/>
</dbReference>
<comment type="similarity">
    <text evidence="1">Belongs to the ABC transporter superfamily.</text>
</comment>
<evidence type="ECO:0000256" key="2">
    <source>
        <dbReference type="ARBA" id="ARBA00022448"/>
    </source>
</evidence>
<dbReference type="PANTHER" id="PTHR42711">
    <property type="entry name" value="ABC TRANSPORTER ATP-BINDING PROTEIN"/>
    <property type="match status" value="1"/>
</dbReference>
<dbReference type="Pfam" id="PF00005">
    <property type="entry name" value="ABC_tran"/>
    <property type="match status" value="1"/>
</dbReference>
<dbReference type="InterPro" id="IPR050763">
    <property type="entry name" value="ABC_transporter_ATP-binding"/>
</dbReference>
<accession>A0A9P1NJY1</accession>
<dbReference type="SUPFAM" id="SSF52540">
    <property type="entry name" value="P-loop containing nucleoside triphosphate hydrolases"/>
    <property type="match status" value="1"/>
</dbReference>
<dbReference type="InterPro" id="IPR017871">
    <property type="entry name" value="ABC_transporter-like_CS"/>
</dbReference>
<dbReference type="Gene3D" id="3.40.50.300">
    <property type="entry name" value="P-loop containing nucleotide triphosphate hydrolases"/>
    <property type="match status" value="1"/>
</dbReference>
<evidence type="ECO:0000259" key="6">
    <source>
        <dbReference type="PROSITE" id="PS50893"/>
    </source>
</evidence>
<keyword evidence="5" id="KW-0067">ATP-binding</keyword>
<protein>
    <submittedName>
        <fullName evidence="7">ABC-type multidrug transport system, ATPase component</fullName>
    </submittedName>
</protein>
<dbReference type="PROSITE" id="PS50893">
    <property type="entry name" value="ABC_TRANSPORTER_2"/>
    <property type="match status" value="1"/>
</dbReference>
<name>A0A9P1NJY1_9VIBR</name>
<organism evidence="7">
    <name type="scientific">Vibrio nigripulchritudo</name>
    <dbReference type="NCBI Taxonomy" id="28173"/>
    <lineage>
        <taxon>Bacteria</taxon>
        <taxon>Pseudomonadati</taxon>
        <taxon>Pseudomonadota</taxon>
        <taxon>Gammaproteobacteria</taxon>
        <taxon>Vibrionales</taxon>
        <taxon>Vibrionaceae</taxon>
        <taxon>Vibrio</taxon>
    </lineage>
</organism>
<dbReference type="EMBL" id="FP893246">
    <property type="protein sequence ID" value="CBJ93127.1"/>
    <property type="molecule type" value="Genomic_DNA"/>
</dbReference>
<keyword evidence="7" id="KW-0614">Plasmid</keyword>
<dbReference type="AlphaFoldDB" id="A0A9P1NJY1"/>
<geneLocation type="plasmid" evidence="7">
    <name>VIBNI_pA</name>
</geneLocation>
<evidence type="ECO:0000256" key="1">
    <source>
        <dbReference type="ARBA" id="ARBA00005417"/>
    </source>
</evidence>
<keyword evidence="4" id="KW-0547">Nucleotide-binding</keyword>
<gene>
    <name evidence="7" type="ORF">VIBNI_0092</name>
</gene>
<dbReference type="PROSITE" id="PS00211">
    <property type="entry name" value="ABC_TRANSPORTER_1"/>
    <property type="match status" value="1"/>
</dbReference>
<dbReference type="SMART" id="SM00382">
    <property type="entry name" value="AAA"/>
    <property type="match status" value="1"/>
</dbReference>
<dbReference type="InterPro" id="IPR003439">
    <property type="entry name" value="ABC_transporter-like_ATP-bd"/>
</dbReference>
<keyword evidence="3" id="KW-0536">Nodulation</keyword>
<dbReference type="RefSeq" id="WP_013610266.1">
    <property type="nucleotide sequence ID" value="NC_015156.1"/>
</dbReference>
<dbReference type="GO" id="GO:0005524">
    <property type="term" value="F:ATP binding"/>
    <property type="evidence" value="ECO:0007669"/>
    <property type="project" value="UniProtKB-KW"/>
</dbReference>